<dbReference type="EMBL" id="JH660660">
    <property type="protein sequence ID" value="EIM33230.1"/>
    <property type="molecule type" value="Genomic_DNA"/>
</dbReference>
<evidence type="ECO:0000313" key="1">
    <source>
        <dbReference type="EMBL" id="EIM33230.1"/>
    </source>
</evidence>
<protein>
    <submittedName>
        <fullName evidence="1">Uncharacterized protein</fullName>
    </submittedName>
</protein>
<dbReference type="Proteomes" id="UP000002786">
    <property type="component" value="Unassembled WGS sequence"/>
</dbReference>
<sequence>MRDKILMVGLLLLGFSVKGSAQYNKILEAVGYYHR</sequence>
<accession>I4ZAI8</accession>
<name>I4ZAI8_9BACT</name>
<proteinExistence type="predicted"/>
<organism evidence="1 2">
    <name type="scientific">Prevotella bivia DSM 20514</name>
    <dbReference type="NCBI Taxonomy" id="868129"/>
    <lineage>
        <taxon>Bacteria</taxon>
        <taxon>Pseudomonadati</taxon>
        <taxon>Bacteroidota</taxon>
        <taxon>Bacteroidia</taxon>
        <taxon>Bacteroidales</taxon>
        <taxon>Prevotellaceae</taxon>
        <taxon>Prevotella</taxon>
    </lineage>
</organism>
<evidence type="ECO:0000313" key="2">
    <source>
        <dbReference type="Proteomes" id="UP000002786"/>
    </source>
</evidence>
<dbReference type="AlphaFoldDB" id="I4ZAI8"/>
<dbReference type="HOGENOM" id="CLU_3366498_0_0_10"/>
<gene>
    <name evidence="1" type="ORF">PrebiDRAFT_1529</name>
</gene>
<keyword evidence="2" id="KW-1185">Reference proteome</keyword>
<reference evidence="1 2" key="1">
    <citation type="submission" date="2012-02" db="EMBL/GenBank/DDBJ databases">
        <title>Improved High-Quality Draft genome of Prevotella bivia DSM 20514.</title>
        <authorList>
            <consortium name="US DOE Joint Genome Institute (JGI-PGF)"/>
            <person name="Lucas S."/>
            <person name="Copeland A."/>
            <person name="Lapidus A."/>
            <person name="Bruce D."/>
            <person name="Goodwin L."/>
            <person name="Pitluck S."/>
            <person name="Peters L."/>
            <person name="Mikhailova N."/>
            <person name="Munk A.C.C."/>
            <person name="Kyrpides N."/>
            <person name="Mavromatis K."/>
            <person name="Detter J.C."/>
            <person name="Han C."/>
            <person name="Land M."/>
            <person name="Hauser L."/>
            <person name="Markowitz V."/>
            <person name="Cheng J.-F."/>
            <person name="Hugenholtz P."/>
            <person name="Woyke T."/>
            <person name="Wu D."/>
            <person name="Gronow S."/>
            <person name="Wellnitz S."/>
            <person name="Brambilla E."/>
            <person name="Klenk H.-P."/>
            <person name="Eisen J.A."/>
        </authorList>
    </citation>
    <scope>NUCLEOTIDE SEQUENCE [LARGE SCALE GENOMIC DNA]</scope>
    <source>
        <strain evidence="1 2">DSM 20514</strain>
    </source>
</reference>